<organism evidence="1 2">
    <name type="scientific">Neisseria dentiae</name>
    <dbReference type="NCBI Taxonomy" id="194197"/>
    <lineage>
        <taxon>Bacteria</taxon>
        <taxon>Pseudomonadati</taxon>
        <taxon>Pseudomonadota</taxon>
        <taxon>Betaproteobacteria</taxon>
        <taxon>Neisseriales</taxon>
        <taxon>Neisseriaceae</taxon>
        <taxon>Neisseria</taxon>
    </lineage>
</organism>
<gene>
    <name evidence="1" type="ORF">BWD09_12470</name>
</gene>
<name>A0A1X3D2N4_9NEIS</name>
<reference evidence="2" key="1">
    <citation type="submission" date="2017-01" db="EMBL/GenBank/DDBJ databases">
        <authorList>
            <person name="Wolfgang W.J."/>
            <person name="Cole J."/>
            <person name="Wroblewski D."/>
            <person name="Mcginnis J."/>
            <person name="Musser K.A."/>
        </authorList>
    </citation>
    <scope>NUCLEOTIDE SEQUENCE [LARGE SCALE GENOMIC DNA]</scope>
    <source>
        <strain evidence="2">DSM 19151</strain>
    </source>
</reference>
<comment type="caution">
    <text evidence="1">The sequence shown here is derived from an EMBL/GenBank/DDBJ whole genome shotgun (WGS) entry which is preliminary data.</text>
</comment>
<evidence type="ECO:0008006" key="3">
    <source>
        <dbReference type="Google" id="ProtNLM"/>
    </source>
</evidence>
<protein>
    <recommendedName>
        <fullName evidence="3">Mutator family transposase</fullName>
    </recommendedName>
</protein>
<evidence type="ECO:0000313" key="2">
    <source>
        <dbReference type="Proteomes" id="UP000193118"/>
    </source>
</evidence>
<accession>A0A1X3D2N4</accession>
<dbReference type="EMBL" id="MTBO01000057">
    <property type="protein sequence ID" value="OSI13777.1"/>
    <property type="molecule type" value="Genomic_DNA"/>
</dbReference>
<dbReference type="Proteomes" id="UP000193118">
    <property type="component" value="Unassembled WGS sequence"/>
</dbReference>
<dbReference type="STRING" id="194197.BWD09_12470"/>
<sequence>MTADGFKDITQLFSDILFQLCQFHQQQTIRHYLSRKPESDAAHALKKLSDNILCWKKRSLKHS</sequence>
<dbReference type="AlphaFoldDB" id="A0A1X3D2N4"/>
<evidence type="ECO:0000313" key="1">
    <source>
        <dbReference type="EMBL" id="OSI13777.1"/>
    </source>
</evidence>
<proteinExistence type="predicted"/>
<keyword evidence="2" id="KW-1185">Reference proteome</keyword>